<dbReference type="RefSeq" id="XP_020436907.1">
    <property type="nucleotide sequence ID" value="XM_020572790.1"/>
</dbReference>
<evidence type="ECO:0000256" key="4">
    <source>
        <dbReference type="ARBA" id="ARBA00022729"/>
    </source>
</evidence>
<dbReference type="InterPro" id="IPR007000">
    <property type="entry name" value="PLipase_B-like"/>
</dbReference>
<comment type="caution">
    <text evidence="10">The sequence shown here is derived from an EMBL/GenBank/DDBJ whole genome shotgun (WGS) entry which is preliminary data.</text>
</comment>
<proteinExistence type="inferred from homology"/>
<keyword evidence="11" id="KW-1185">Reference proteome</keyword>
<dbReference type="PANTHER" id="PTHR12370:SF2">
    <property type="entry name" value="PHOSPHOLIPASE B-LIKE PROTEIN F"/>
    <property type="match status" value="1"/>
</dbReference>
<dbReference type="EMBL" id="ADBJ01000008">
    <property type="protein sequence ID" value="EFA84796.1"/>
    <property type="molecule type" value="Genomic_DNA"/>
</dbReference>
<dbReference type="OMA" id="EGYLTWS"/>
<evidence type="ECO:0000256" key="6">
    <source>
        <dbReference type="ARBA" id="ARBA00022963"/>
    </source>
</evidence>
<comment type="subcellular location">
    <subcellularLocation>
        <location evidence="1">Secreted</location>
    </subcellularLocation>
</comment>
<gene>
    <name evidence="10" type="primary">plbF</name>
    <name evidence="10" type="ORF">PPL_01789</name>
</gene>
<keyword evidence="3" id="KW-0964">Secreted</keyword>
<evidence type="ECO:0000256" key="7">
    <source>
        <dbReference type="ARBA" id="ARBA00023098"/>
    </source>
</evidence>
<dbReference type="InParanoid" id="D3B0H2"/>
<name>D3B0H2_HETP5</name>
<dbReference type="Pfam" id="PF04916">
    <property type="entry name" value="Phospholip_B"/>
    <property type="match status" value="1"/>
</dbReference>
<keyword evidence="4" id="KW-0732">Signal</keyword>
<comment type="similarity">
    <text evidence="2 9">Belongs to the phospholipase B-like family.</text>
</comment>
<evidence type="ECO:0000256" key="8">
    <source>
        <dbReference type="ARBA" id="ARBA00023180"/>
    </source>
</evidence>
<evidence type="ECO:0000313" key="10">
    <source>
        <dbReference type="EMBL" id="EFA84796.1"/>
    </source>
</evidence>
<dbReference type="GeneID" id="31357316"/>
<dbReference type="FunCoup" id="D3B0H2">
    <property type="interactions" value="4"/>
</dbReference>
<evidence type="ECO:0000256" key="3">
    <source>
        <dbReference type="ARBA" id="ARBA00022525"/>
    </source>
</evidence>
<dbReference type="GO" id="GO:0005576">
    <property type="term" value="C:extracellular region"/>
    <property type="evidence" value="ECO:0007669"/>
    <property type="project" value="UniProtKB-SubCell"/>
</dbReference>
<keyword evidence="7 9" id="KW-0443">Lipid metabolism</keyword>
<comment type="function">
    <text evidence="9">Putative phospholipase.</text>
</comment>
<accession>D3B0H2</accession>
<dbReference type="Gene3D" id="3.60.60.30">
    <property type="match status" value="1"/>
</dbReference>
<evidence type="ECO:0000256" key="9">
    <source>
        <dbReference type="RuleBase" id="RU364138"/>
    </source>
</evidence>
<evidence type="ECO:0000256" key="1">
    <source>
        <dbReference type="ARBA" id="ARBA00004613"/>
    </source>
</evidence>
<dbReference type="AlphaFoldDB" id="D3B0H2"/>
<keyword evidence="5 9" id="KW-0378">Hydrolase</keyword>
<dbReference type="EC" id="3.1.1.-" evidence="9"/>
<keyword evidence="8" id="KW-0325">Glycoprotein</keyword>
<dbReference type="Proteomes" id="UP000001396">
    <property type="component" value="Unassembled WGS sequence"/>
</dbReference>
<reference evidence="10 11" key="1">
    <citation type="journal article" date="2011" name="Genome Res.">
        <title>Phylogeny-wide analysis of social amoeba genomes highlights ancient origins for complex intercellular communication.</title>
        <authorList>
            <person name="Heidel A.J."/>
            <person name="Lawal H.M."/>
            <person name="Felder M."/>
            <person name="Schilde C."/>
            <person name="Helps N.R."/>
            <person name="Tunggal B."/>
            <person name="Rivero F."/>
            <person name="John U."/>
            <person name="Schleicher M."/>
            <person name="Eichinger L."/>
            <person name="Platzer M."/>
            <person name="Noegel A.A."/>
            <person name="Schaap P."/>
            <person name="Gloeckner G."/>
        </authorList>
    </citation>
    <scope>NUCLEOTIDE SEQUENCE [LARGE SCALE GENOMIC DNA]</scope>
    <source>
        <strain evidence="11">ATCC 26659 / Pp 5 / PN500</strain>
    </source>
</reference>
<dbReference type="GO" id="GO:0004620">
    <property type="term" value="F:phospholipase activity"/>
    <property type="evidence" value="ECO:0007669"/>
    <property type="project" value="InterPro"/>
</dbReference>
<organism evidence="10 11">
    <name type="scientific">Heterostelium pallidum (strain ATCC 26659 / Pp 5 / PN500)</name>
    <name type="common">Cellular slime mold</name>
    <name type="synonym">Polysphondylium pallidum</name>
    <dbReference type="NCBI Taxonomy" id="670386"/>
    <lineage>
        <taxon>Eukaryota</taxon>
        <taxon>Amoebozoa</taxon>
        <taxon>Evosea</taxon>
        <taxon>Eumycetozoa</taxon>
        <taxon>Dictyostelia</taxon>
        <taxon>Acytosteliales</taxon>
        <taxon>Acytosteliaceae</taxon>
        <taxon>Heterostelium</taxon>
    </lineage>
</organism>
<evidence type="ECO:0000256" key="5">
    <source>
        <dbReference type="ARBA" id="ARBA00022801"/>
    </source>
</evidence>
<protein>
    <recommendedName>
        <fullName evidence="9">Phospholipase B-like</fullName>
        <ecNumber evidence="9">3.1.1.-</ecNumber>
    </recommendedName>
</protein>
<sequence length="560" mass="64296">MYKIRTTTILLVCTLNLDIEKDDKYKLEDKPEWYSINENFQIENGLNKNALGWGYYKVDIEKDGWNKLYIEMNSDMNSGNASLYYAGAGFLEGYLTWSTTYNYSVAWIANDIVGQVDSNLLNEFMLTNYKWMTNNFGPSSSSSLYDQQVYNVIQQFEGFAKGYQAGADSDKQLDFDTLLLLQLAGDLDDIIGYLQYESAPNKTEYISRTMTLEQVERLMATKGRCSALVRVPPDFSELYISHTTWGSYFTAGYRIFKRVIIPDPSVPGTEVVFASYAGVLTSDDDFFQIPTTQLVSIETTNNVLNTSLYQYVTANSLMYWVRSLVANRLSNTGQEWTENFIQYNSGTYNNQWMIVDYKLFTPFEILKPNTLWIIEQIPGDYTSQDMTSYLALGYWPSYNRPYFPDLYNALGYNYYEQLYGDVFTYELNPRAKIFRRDSNQVYSLSDMQSIMTRNNYKTDPFSQGYPGNAISARYDLGSGPNEPFGWSYIGPHGGIDSKISSYAMMQQNLISSISGMTVTPDCQPFKWSDWDIGHSNNTQVHIGSPNTFNFNWITIDIKDK</sequence>
<keyword evidence="6 9" id="KW-0442">Lipid degradation</keyword>
<dbReference type="GO" id="GO:0009395">
    <property type="term" value="P:phospholipid catabolic process"/>
    <property type="evidence" value="ECO:0007669"/>
    <property type="project" value="TreeGrafter"/>
</dbReference>
<dbReference type="PANTHER" id="PTHR12370">
    <property type="entry name" value="PHOSPHOLIPASE B-RELATED"/>
    <property type="match status" value="1"/>
</dbReference>
<evidence type="ECO:0000313" key="11">
    <source>
        <dbReference type="Proteomes" id="UP000001396"/>
    </source>
</evidence>
<evidence type="ECO:0000256" key="2">
    <source>
        <dbReference type="ARBA" id="ARBA00007835"/>
    </source>
</evidence>